<dbReference type="InterPro" id="IPR018047">
    <property type="entry name" value="Ammonium_transpt_CS"/>
</dbReference>
<dbReference type="Pfam" id="PF00909">
    <property type="entry name" value="Ammonium_transp"/>
    <property type="match status" value="1"/>
</dbReference>
<dbReference type="InterPro" id="IPR002229">
    <property type="entry name" value="RhesusRHD"/>
</dbReference>
<dbReference type="EMBL" id="KV454484">
    <property type="protein sequence ID" value="ODV59959.1"/>
    <property type="molecule type" value="Genomic_DNA"/>
</dbReference>
<evidence type="ECO:0000313" key="11">
    <source>
        <dbReference type="EMBL" id="ODV59959.1"/>
    </source>
</evidence>
<feature type="transmembrane region" description="Helical" evidence="8">
    <location>
        <begin position="142"/>
        <end position="164"/>
    </location>
</feature>
<protein>
    <recommendedName>
        <fullName evidence="8">Ammonium transporter</fullName>
    </recommendedName>
</protein>
<name>A0A1D2VEC5_9ASCO</name>
<feature type="transmembrane region" description="Helical" evidence="8">
    <location>
        <begin position="335"/>
        <end position="358"/>
    </location>
</feature>
<keyword evidence="6 8" id="KW-0472">Membrane</keyword>
<dbReference type="PANTHER" id="PTHR43029">
    <property type="entry name" value="AMMONIUM TRANSPORTER MEP2"/>
    <property type="match status" value="1"/>
</dbReference>
<dbReference type="GO" id="GO:0008519">
    <property type="term" value="F:ammonium channel activity"/>
    <property type="evidence" value="ECO:0007669"/>
    <property type="project" value="InterPro"/>
</dbReference>
<evidence type="ECO:0000256" key="5">
    <source>
        <dbReference type="ARBA" id="ARBA00022989"/>
    </source>
</evidence>
<reference evidence="12" key="1">
    <citation type="submission" date="2016-05" db="EMBL/GenBank/DDBJ databases">
        <title>Comparative genomics of biotechnologically important yeasts.</title>
        <authorList>
            <consortium name="DOE Joint Genome Institute"/>
            <person name="Riley R."/>
            <person name="Haridas S."/>
            <person name="Wolfe K.H."/>
            <person name="Lopes M.R."/>
            <person name="Hittinger C.T."/>
            <person name="Goker M."/>
            <person name="Salamov A."/>
            <person name="Wisecaver J."/>
            <person name="Long T.M."/>
            <person name="Aerts A.L."/>
            <person name="Barry K."/>
            <person name="Choi C."/>
            <person name="Clum A."/>
            <person name="Coughlan A.Y."/>
            <person name="Deshpande S."/>
            <person name="Douglass A.P."/>
            <person name="Hanson S.J."/>
            <person name="Klenk H.-P."/>
            <person name="Labutti K."/>
            <person name="Lapidus A."/>
            <person name="Lindquist E."/>
            <person name="Lipzen A."/>
            <person name="Meier-Kolthoff J.P."/>
            <person name="Ohm R.A."/>
            <person name="Otillar R.P."/>
            <person name="Pangilinan J."/>
            <person name="Peng Y."/>
            <person name="Rokas A."/>
            <person name="Rosa C.A."/>
            <person name="Scheuner C."/>
            <person name="Sibirny A.A."/>
            <person name="Slot J.C."/>
            <person name="Stielow J.B."/>
            <person name="Sun H."/>
            <person name="Kurtzman C.P."/>
            <person name="Blackwell M."/>
            <person name="Grigoriev I.V."/>
            <person name="Jeffries T.W."/>
        </authorList>
    </citation>
    <scope>NUCLEOTIDE SEQUENCE [LARGE SCALE GENOMIC DNA]</scope>
    <source>
        <strain evidence="12">DSM 1968</strain>
    </source>
</reference>
<dbReference type="Gene3D" id="1.10.3430.10">
    <property type="entry name" value="Ammonium transporter AmtB like domains"/>
    <property type="match status" value="1"/>
</dbReference>
<dbReference type="NCBIfam" id="TIGR00836">
    <property type="entry name" value="amt"/>
    <property type="match status" value="1"/>
</dbReference>
<feature type="compositionally biased region" description="Low complexity" evidence="9">
    <location>
        <begin position="452"/>
        <end position="473"/>
    </location>
</feature>
<evidence type="ECO:0000313" key="12">
    <source>
        <dbReference type="Proteomes" id="UP000095038"/>
    </source>
</evidence>
<feature type="transmembrane region" description="Helical" evidence="8">
    <location>
        <begin position="23"/>
        <end position="44"/>
    </location>
</feature>
<dbReference type="RefSeq" id="XP_020046266.1">
    <property type="nucleotide sequence ID" value="XM_020193653.1"/>
</dbReference>
<dbReference type="SUPFAM" id="SSF111352">
    <property type="entry name" value="Ammonium transporter"/>
    <property type="match status" value="1"/>
</dbReference>
<gene>
    <name evidence="11" type="ORF">ASCRUDRAFT_76876</name>
</gene>
<feature type="transmembrane region" description="Helical" evidence="8">
    <location>
        <begin position="184"/>
        <end position="200"/>
    </location>
</feature>
<feature type="transmembrane region" description="Helical" evidence="8">
    <location>
        <begin position="56"/>
        <end position="74"/>
    </location>
</feature>
<dbReference type="InterPro" id="IPR024041">
    <property type="entry name" value="NH4_transpt_AmtB-like_dom"/>
</dbReference>
<evidence type="ECO:0000256" key="7">
    <source>
        <dbReference type="ARBA" id="ARBA00023177"/>
    </source>
</evidence>
<dbReference type="PANTHER" id="PTHR43029:SF3">
    <property type="entry name" value="AMMONIUM TRANSPORTER 3"/>
    <property type="match status" value="1"/>
</dbReference>
<comment type="similarity">
    <text evidence="2 8">Belongs to the ammonia transporter channel (TC 1.A.11.2) family.</text>
</comment>
<dbReference type="InterPro" id="IPR001905">
    <property type="entry name" value="Ammonium_transpt"/>
</dbReference>
<keyword evidence="4 8" id="KW-0812">Transmembrane</keyword>
<keyword evidence="7 8" id="KW-0924">Ammonia transport</keyword>
<evidence type="ECO:0000256" key="8">
    <source>
        <dbReference type="RuleBase" id="RU362002"/>
    </source>
</evidence>
<evidence type="ECO:0000256" key="9">
    <source>
        <dbReference type="SAM" id="MobiDB-lite"/>
    </source>
</evidence>
<evidence type="ECO:0000256" key="1">
    <source>
        <dbReference type="ARBA" id="ARBA00004141"/>
    </source>
</evidence>
<organism evidence="11 12">
    <name type="scientific">Ascoidea rubescens DSM 1968</name>
    <dbReference type="NCBI Taxonomy" id="1344418"/>
    <lineage>
        <taxon>Eukaryota</taxon>
        <taxon>Fungi</taxon>
        <taxon>Dikarya</taxon>
        <taxon>Ascomycota</taxon>
        <taxon>Saccharomycotina</taxon>
        <taxon>Saccharomycetes</taxon>
        <taxon>Ascoideaceae</taxon>
        <taxon>Ascoidea</taxon>
    </lineage>
</organism>
<feature type="transmembrane region" description="Helical" evidence="8">
    <location>
        <begin position="114"/>
        <end position="135"/>
    </location>
</feature>
<evidence type="ECO:0000256" key="4">
    <source>
        <dbReference type="ARBA" id="ARBA00022692"/>
    </source>
</evidence>
<feature type="domain" description="Ammonium transporter AmtB-like" evidence="10">
    <location>
        <begin position="25"/>
        <end position="430"/>
    </location>
</feature>
<feature type="region of interest" description="Disordered" evidence="9">
    <location>
        <begin position="449"/>
        <end position="473"/>
    </location>
</feature>
<dbReference type="PROSITE" id="PS01219">
    <property type="entry name" value="AMMONIUM_TRANSP"/>
    <property type="match status" value="1"/>
</dbReference>
<comment type="caution">
    <text evidence="8">Lacks conserved residue(s) required for the propagation of feature annotation.</text>
</comment>
<keyword evidence="12" id="KW-1185">Reference proteome</keyword>
<dbReference type="InParanoid" id="A0A1D2VEC5"/>
<dbReference type="AlphaFoldDB" id="A0A1D2VEC5"/>
<keyword evidence="3 8" id="KW-0813">Transport</keyword>
<evidence type="ECO:0000259" key="10">
    <source>
        <dbReference type="Pfam" id="PF00909"/>
    </source>
</evidence>
<evidence type="ECO:0000256" key="3">
    <source>
        <dbReference type="ARBA" id="ARBA00022448"/>
    </source>
</evidence>
<keyword evidence="5 8" id="KW-1133">Transmembrane helix</keyword>
<dbReference type="OrthoDB" id="534912at2759"/>
<comment type="subcellular location">
    <subcellularLocation>
        <location evidence="8">Cell membrane</location>
        <topology evidence="8">Multi-pass membrane protein</topology>
    </subcellularLocation>
    <subcellularLocation>
        <location evidence="1">Membrane</location>
        <topology evidence="1">Multi-pass membrane protein</topology>
    </subcellularLocation>
</comment>
<feature type="transmembrane region" description="Helical" evidence="8">
    <location>
        <begin position="378"/>
        <end position="403"/>
    </location>
</feature>
<proteinExistence type="inferred from homology"/>
<dbReference type="GeneID" id="30967289"/>
<dbReference type="Proteomes" id="UP000095038">
    <property type="component" value="Unassembled WGS sequence"/>
</dbReference>
<feature type="transmembrane region" description="Helical" evidence="8">
    <location>
        <begin position="250"/>
        <end position="272"/>
    </location>
</feature>
<dbReference type="STRING" id="1344418.A0A1D2VEC5"/>
<dbReference type="GO" id="GO:0005886">
    <property type="term" value="C:plasma membrane"/>
    <property type="evidence" value="ECO:0007669"/>
    <property type="project" value="UniProtKB-SubCell"/>
</dbReference>
<dbReference type="InterPro" id="IPR029020">
    <property type="entry name" value="Ammonium/urea_transptr"/>
</dbReference>
<dbReference type="PRINTS" id="PR00342">
    <property type="entry name" value="RHESUSRHD"/>
</dbReference>
<accession>A0A1D2VEC5</accession>
<sequence>MLLRKKDLSDLAEQTSTFVGADIAYILLCSVMIFIITPGIGLFYAGMLKKKNRLQLILQSYLVTSVVTIQWYLMGYSLACSTTSTSELIGNLRMGGLMNVNEGPLIEGGSIPSIVYFLFSCFFAVATVQIFVGAIAERGRLLPSLVLSFCWVTIVYCPFAFWVWGTNGWLYKIGALDFAGGGPVHIASGVASLSYSLFLGKRKEWKDLGNLPKTRDSSPVITMIGVSLIWMTWLCFNSGTLLTVNVRTGYIMANTQIAASFACFTFTIIDYILTGKWSIFAACDGAIAGLVAITPTCGFVTTWGAAISAIVTATVCRLTYNVNKWFGIDDVTYSFNLHGIGGMVGAIMCGLLASPNIAGLDGVTVIEGGWIWHNWKQMGYQFASIAAITGWSFVFTYALCFAIDKIPGLKMRVSEKGEEEGMDLFELAETFDDLVGVASGIRYEYYNGGEPSSSKESSSYLKNVNSKVNVSEV</sequence>
<evidence type="ECO:0000256" key="6">
    <source>
        <dbReference type="ARBA" id="ARBA00023136"/>
    </source>
</evidence>
<evidence type="ECO:0000256" key="2">
    <source>
        <dbReference type="ARBA" id="ARBA00005887"/>
    </source>
</evidence>